<dbReference type="Proteomes" id="UP001497444">
    <property type="component" value="Unassembled WGS sequence"/>
</dbReference>
<name>A0ABP0VC36_9BRYO</name>
<dbReference type="CDD" id="cd11377">
    <property type="entry name" value="Pro-peptidase_S53"/>
    <property type="match status" value="1"/>
</dbReference>
<keyword evidence="13" id="KW-1185">Reference proteome</keyword>
<keyword evidence="4 8" id="KW-0378">Hydrolase</keyword>
<dbReference type="Pfam" id="PF09286">
    <property type="entry name" value="Pro-kuma_activ"/>
    <property type="match status" value="1"/>
</dbReference>
<reference evidence="12" key="1">
    <citation type="submission" date="2024-02" db="EMBL/GenBank/DDBJ databases">
        <authorList>
            <consortium name="ELIXIR-Norway"/>
            <consortium name="Elixir Norway"/>
        </authorList>
    </citation>
    <scope>NUCLEOTIDE SEQUENCE</scope>
</reference>
<accession>A0ABP0VC36</accession>
<evidence type="ECO:0000313" key="12">
    <source>
        <dbReference type="EMBL" id="CAK9252008.1"/>
    </source>
</evidence>
<dbReference type="SMART" id="SM00944">
    <property type="entry name" value="Pro-kuma_activ"/>
    <property type="match status" value="1"/>
</dbReference>
<comment type="caution">
    <text evidence="12">The sequence shown here is derived from an EMBL/GenBank/DDBJ whole genome shotgun (WGS) entry which is preliminary data.</text>
</comment>
<keyword evidence="5 8" id="KW-0720">Serine protease</keyword>
<dbReference type="EMBL" id="CAXAQS010000539">
    <property type="protein sequence ID" value="CAK9252008.1"/>
    <property type="molecule type" value="Genomic_DNA"/>
</dbReference>
<dbReference type="CDD" id="cd04056">
    <property type="entry name" value="Peptidases_S53"/>
    <property type="match status" value="1"/>
</dbReference>
<dbReference type="SUPFAM" id="SSF52743">
    <property type="entry name" value="Subtilisin-like"/>
    <property type="match status" value="1"/>
</dbReference>
<sequence>MNRRKHPALSAAPLIFLSLIVAACNGTSGDGSAAPVTTVGVACTPAPTITSSVAQAANAHAQFLEERSGSLKKLTGHVPAKVKQMTDLGSAPADQSIPVTIALSLNNESDLDQRLAQIYQPGSSLYQKYMKPSEFQSRYAPTDAQISSTIAELQAKGLSGFSVSENKLFVKASGTTQTMNAAFHTEIHQYQANGKTYFAPAYDVQVPANSLIRSVVGLHNLSLARAHIVKARADSPHTGSGPVGGYTPSEINSAYNIPSSVNGSAAGTGQTLAVFELDGYKSSDITAYETQFGLSATPLQNVLVDGTTGSAGLGADEVTLDIELMIAVAPNASKILVYEGPNSEQGVIDTYSKIASDNLAQSISTSWGSPEQSLATADLEAENTVFKQMAAQGQTIYSAAGDSGADDNGTSLSVDDPSSQPYVVGVGGTELTIDSSGAYQSETTWNNGSAANGAGGGGISTVWTIPAWQVGAATGKTLGSTTMRNVPDVSLNADPSTGYAIYYNGAWSVYGGTSCAAPLWQLIQHSSTNKELPMEKAYSDFQMAFSTGWAVVTRAISMISPMAARICTILPSVVTTTPRGSVPSMERISWMI</sequence>
<evidence type="ECO:0000256" key="1">
    <source>
        <dbReference type="ARBA" id="ARBA00001913"/>
    </source>
</evidence>
<dbReference type="InterPro" id="IPR015366">
    <property type="entry name" value="S53_propep"/>
</dbReference>
<keyword evidence="3" id="KW-0479">Metal-binding</keyword>
<dbReference type="PANTHER" id="PTHR14218:SF15">
    <property type="entry name" value="TRIPEPTIDYL-PEPTIDASE 1"/>
    <property type="match status" value="1"/>
</dbReference>
<proteinExistence type="predicted"/>
<dbReference type="PROSITE" id="PS51695">
    <property type="entry name" value="SEDOLISIN"/>
    <property type="match status" value="1"/>
</dbReference>
<dbReference type="PANTHER" id="PTHR14218">
    <property type="entry name" value="PROTEASE S8 TRIPEPTIDYL PEPTIDASE I CLN2"/>
    <property type="match status" value="1"/>
</dbReference>
<evidence type="ECO:0000256" key="9">
    <source>
        <dbReference type="SAM" id="MobiDB-lite"/>
    </source>
</evidence>
<feature type="compositionally biased region" description="Polar residues" evidence="9">
    <location>
        <begin position="408"/>
        <end position="419"/>
    </location>
</feature>
<evidence type="ECO:0000256" key="2">
    <source>
        <dbReference type="ARBA" id="ARBA00022670"/>
    </source>
</evidence>
<organism evidence="12 13">
    <name type="scientific">Sphagnum jensenii</name>
    <dbReference type="NCBI Taxonomy" id="128206"/>
    <lineage>
        <taxon>Eukaryota</taxon>
        <taxon>Viridiplantae</taxon>
        <taxon>Streptophyta</taxon>
        <taxon>Embryophyta</taxon>
        <taxon>Bryophyta</taxon>
        <taxon>Sphagnophytina</taxon>
        <taxon>Sphagnopsida</taxon>
        <taxon>Sphagnales</taxon>
        <taxon>Sphagnaceae</taxon>
        <taxon>Sphagnum</taxon>
    </lineage>
</organism>
<evidence type="ECO:0000256" key="4">
    <source>
        <dbReference type="ARBA" id="ARBA00022801"/>
    </source>
</evidence>
<feature type="region of interest" description="Disordered" evidence="9">
    <location>
        <begin position="399"/>
        <end position="419"/>
    </location>
</feature>
<keyword evidence="6" id="KW-0106">Calcium</keyword>
<feature type="active site" description="Charge relay system" evidence="8">
    <location>
        <position position="514"/>
    </location>
</feature>
<feature type="domain" description="Peptidase S53" evidence="11">
    <location>
        <begin position="245"/>
        <end position="592"/>
    </location>
</feature>
<evidence type="ECO:0000313" key="13">
    <source>
        <dbReference type="Proteomes" id="UP001497444"/>
    </source>
</evidence>
<feature type="signal peptide" evidence="10">
    <location>
        <begin position="1"/>
        <end position="26"/>
    </location>
</feature>
<evidence type="ECO:0000259" key="11">
    <source>
        <dbReference type="PROSITE" id="PS51695"/>
    </source>
</evidence>
<feature type="chain" id="PRO_5046142427" description="Peptidase S53 domain-containing protein" evidence="10">
    <location>
        <begin position="27"/>
        <end position="592"/>
    </location>
</feature>
<evidence type="ECO:0000256" key="6">
    <source>
        <dbReference type="ARBA" id="ARBA00022837"/>
    </source>
</evidence>
<comment type="caution">
    <text evidence="8">Lacks conserved residue(s) required for the propagation of feature annotation.</text>
</comment>
<feature type="active site" description="Charge relay system" evidence="8">
    <location>
        <position position="317"/>
    </location>
</feature>
<protein>
    <recommendedName>
        <fullName evidence="11">Peptidase S53 domain-containing protein</fullName>
    </recommendedName>
</protein>
<evidence type="ECO:0000256" key="10">
    <source>
        <dbReference type="SAM" id="SignalP"/>
    </source>
</evidence>
<dbReference type="SUPFAM" id="SSF54897">
    <property type="entry name" value="Protease propeptides/inhibitors"/>
    <property type="match status" value="1"/>
</dbReference>
<dbReference type="InterPro" id="IPR036852">
    <property type="entry name" value="Peptidase_S8/S53_dom_sf"/>
</dbReference>
<keyword evidence="10" id="KW-0732">Signal</keyword>
<feature type="active site" description="Charge relay system" evidence="8">
    <location>
        <position position="321"/>
    </location>
</feature>
<evidence type="ECO:0000256" key="3">
    <source>
        <dbReference type="ARBA" id="ARBA00022723"/>
    </source>
</evidence>
<evidence type="ECO:0000256" key="5">
    <source>
        <dbReference type="ARBA" id="ARBA00022825"/>
    </source>
</evidence>
<evidence type="ECO:0000256" key="7">
    <source>
        <dbReference type="ARBA" id="ARBA00023145"/>
    </source>
</evidence>
<comment type="cofactor">
    <cofactor evidence="1">
        <name>Ca(2+)</name>
        <dbReference type="ChEBI" id="CHEBI:29108"/>
    </cofactor>
</comment>
<dbReference type="InterPro" id="IPR050819">
    <property type="entry name" value="Tripeptidyl-peptidase_I"/>
</dbReference>
<dbReference type="InterPro" id="IPR030400">
    <property type="entry name" value="Sedolisin_dom"/>
</dbReference>
<evidence type="ECO:0000256" key="8">
    <source>
        <dbReference type="PROSITE-ProRule" id="PRU01032"/>
    </source>
</evidence>
<dbReference type="PROSITE" id="PS51257">
    <property type="entry name" value="PROKAR_LIPOPROTEIN"/>
    <property type="match status" value="1"/>
</dbReference>
<keyword evidence="7" id="KW-0865">Zymogen</keyword>
<keyword evidence="2 8" id="KW-0645">Protease</keyword>
<dbReference type="Gene3D" id="3.40.50.200">
    <property type="entry name" value="Peptidase S8/S53 domain"/>
    <property type="match status" value="1"/>
</dbReference>
<gene>
    <name evidence="12" type="ORF">CSSPJE1EN1_LOCUS27386</name>
</gene>